<dbReference type="Pfam" id="PF00582">
    <property type="entry name" value="Usp"/>
    <property type="match status" value="1"/>
</dbReference>
<feature type="domain" description="UspA" evidence="2">
    <location>
        <begin position="1"/>
        <end position="147"/>
    </location>
</feature>
<dbReference type="RefSeq" id="WP_130285519.1">
    <property type="nucleotide sequence ID" value="NZ_SGXE01000001.1"/>
</dbReference>
<dbReference type="EMBL" id="SGXE01000001">
    <property type="protein sequence ID" value="RZS99698.1"/>
    <property type="molecule type" value="Genomic_DNA"/>
</dbReference>
<protein>
    <submittedName>
        <fullName evidence="3">Nucleotide-binding universal stress UspA family protein</fullName>
    </submittedName>
</protein>
<evidence type="ECO:0000313" key="4">
    <source>
        <dbReference type="Proteomes" id="UP000292262"/>
    </source>
</evidence>
<dbReference type="InterPro" id="IPR006016">
    <property type="entry name" value="UspA"/>
</dbReference>
<dbReference type="PANTHER" id="PTHR46268">
    <property type="entry name" value="STRESS RESPONSE PROTEIN NHAX"/>
    <property type="match status" value="1"/>
</dbReference>
<gene>
    <name evidence="3" type="ORF">EV197_0921</name>
</gene>
<name>A0A4Q7PI96_9FLAO</name>
<dbReference type="CDD" id="cd00293">
    <property type="entry name" value="USP-like"/>
    <property type="match status" value="1"/>
</dbReference>
<accession>A0A4Q7PI96</accession>
<evidence type="ECO:0000259" key="2">
    <source>
        <dbReference type="Pfam" id="PF00582"/>
    </source>
</evidence>
<comment type="similarity">
    <text evidence="1">Belongs to the universal stress protein A family.</text>
</comment>
<evidence type="ECO:0000256" key="1">
    <source>
        <dbReference type="ARBA" id="ARBA00008791"/>
    </source>
</evidence>
<dbReference type="InterPro" id="IPR006015">
    <property type="entry name" value="Universal_stress_UspA"/>
</dbReference>
<dbReference type="OrthoDB" id="9788959at2"/>
<dbReference type="PANTHER" id="PTHR46268:SF6">
    <property type="entry name" value="UNIVERSAL STRESS PROTEIN UP12"/>
    <property type="match status" value="1"/>
</dbReference>
<comment type="caution">
    <text evidence="3">The sequence shown here is derived from an EMBL/GenBank/DDBJ whole genome shotgun (WGS) entry which is preliminary data.</text>
</comment>
<evidence type="ECO:0000313" key="3">
    <source>
        <dbReference type="EMBL" id="RZS99698.1"/>
    </source>
</evidence>
<proteinExistence type="inferred from homology"/>
<organism evidence="3 4">
    <name type="scientific">Aquimarina brevivitae</name>
    <dbReference type="NCBI Taxonomy" id="323412"/>
    <lineage>
        <taxon>Bacteria</taxon>
        <taxon>Pseudomonadati</taxon>
        <taxon>Bacteroidota</taxon>
        <taxon>Flavobacteriia</taxon>
        <taxon>Flavobacteriales</taxon>
        <taxon>Flavobacteriaceae</taxon>
        <taxon>Aquimarina</taxon>
    </lineage>
</organism>
<dbReference type="PRINTS" id="PR01438">
    <property type="entry name" value="UNVRSLSTRESS"/>
</dbReference>
<keyword evidence="4" id="KW-1185">Reference proteome</keyword>
<dbReference type="AlphaFoldDB" id="A0A4Q7PI96"/>
<sequence>MKTILVPTDFSHNAYHALLYATRLFKNQKCHFVLLNTFLVKTPILTSRLNTEKGEQLYQQLSLQSKEQLTEVYHNIIRDTEGCRHTFEMVSISQELTETIQKTAATKNVDLVIMGTKGATGAKEIFMGSNTVSTIKKLKNTPVLAVPLEFETRTPSKIAFASDFKRPYKDNELAPLHHIASLFKAAIDVIYVNEDKGLDVDQKNNLKIFKQTFQEFDLTIHEIEKSKYISKEIDSFIKQDDFDLLAMIYYQHSLMESITKEPVINKLGFRTNIPFLVMQQLR</sequence>
<reference evidence="3 4" key="1">
    <citation type="submission" date="2019-02" db="EMBL/GenBank/DDBJ databases">
        <title>Genomic Encyclopedia of Type Strains, Phase IV (KMG-IV): sequencing the most valuable type-strain genomes for metagenomic binning, comparative biology and taxonomic classification.</title>
        <authorList>
            <person name="Goeker M."/>
        </authorList>
    </citation>
    <scope>NUCLEOTIDE SEQUENCE [LARGE SCALE GENOMIC DNA]</scope>
    <source>
        <strain evidence="3 4">DSM 17196</strain>
    </source>
</reference>
<dbReference type="SUPFAM" id="SSF52402">
    <property type="entry name" value="Adenine nucleotide alpha hydrolases-like"/>
    <property type="match status" value="2"/>
</dbReference>
<dbReference type="Gene3D" id="3.40.50.12370">
    <property type="match status" value="1"/>
</dbReference>
<dbReference type="Proteomes" id="UP000292262">
    <property type="component" value="Unassembled WGS sequence"/>
</dbReference>